<proteinExistence type="predicted"/>
<sequence length="254" mass="28530">MSGSNPHQHRQHPPRHHRQIEFYEYLMPGIYDYPVTHSAASAMTPYNLPPILGLRLPTWTIPAPNPATYVAGPFGLINYVSDMESHLALPTIHTLVSGMIYEAMSPNPQTTYPHQMLCDFGQIEADNRDNYGYLGYGDPAMNLCFNEVHPVSEEEEDQVSLLETARDPPRELVEGPVEIEPAVVEEPGDVRRSSKRGHEEIARGSSIGGEGRRHRRNQKSKRKRVYEAEQGYLVEEPTSDASEEEDPGEVPNVS</sequence>
<dbReference type="HOGENOM" id="CLU_1095247_0_0_1"/>
<feature type="compositionally biased region" description="Basic and acidic residues" evidence="1">
    <location>
        <begin position="188"/>
        <end position="202"/>
    </location>
</feature>
<accession>B3LVI7</accession>
<evidence type="ECO:0000313" key="3">
    <source>
        <dbReference type="Proteomes" id="UP000007801"/>
    </source>
</evidence>
<keyword evidence="3" id="KW-1185">Reference proteome</keyword>
<dbReference type="GeneID" id="6499749"/>
<dbReference type="AlphaFoldDB" id="B3LVI7"/>
<feature type="region of interest" description="Disordered" evidence="1">
    <location>
        <begin position="179"/>
        <end position="254"/>
    </location>
</feature>
<evidence type="ECO:0000256" key="1">
    <source>
        <dbReference type="SAM" id="MobiDB-lite"/>
    </source>
</evidence>
<dbReference type="PhylomeDB" id="B3LVI7"/>
<name>B3LVI7_DROAN</name>
<dbReference type="KEGG" id="dan:6499749"/>
<dbReference type="OrthoDB" id="7858749at2759"/>
<reference evidence="2 3" key="1">
    <citation type="journal article" date="2007" name="Nature">
        <title>Evolution of genes and genomes on the Drosophila phylogeny.</title>
        <authorList>
            <consortium name="Drosophila 12 Genomes Consortium"/>
            <person name="Clark A.G."/>
            <person name="Eisen M.B."/>
            <person name="Smith D.R."/>
            <person name="Bergman C.M."/>
            <person name="Oliver B."/>
            <person name="Markow T.A."/>
            <person name="Kaufman T.C."/>
            <person name="Kellis M."/>
            <person name="Gelbart W."/>
            <person name="Iyer V.N."/>
            <person name="Pollard D.A."/>
            <person name="Sackton T.B."/>
            <person name="Larracuente A.M."/>
            <person name="Singh N.D."/>
            <person name="Abad J.P."/>
            <person name="Abt D.N."/>
            <person name="Adryan B."/>
            <person name="Aguade M."/>
            <person name="Akashi H."/>
            <person name="Anderson W.W."/>
            <person name="Aquadro C.F."/>
            <person name="Ardell D.H."/>
            <person name="Arguello R."/>
            <person name="Artieri C.G."/>
            <person name="Barbash D.A."/>
            <person name="Barker D."/>
            <person name="Barsanti P."/>
            <person name="Batterham P."/>
            <person name="Batzoglou S."/>
            <person name="Begun D."/>
            <person name="Bhutkar A."/>
            <person name="Blanco E."/>
            <person name="Bosak S.A."/>
            <person name="Bradley R.K."/>
            <person name="Brand A.D."/>
            <person name="Brent M.R."/>
            <person name="Brooks A.N."/>
            <person name="Brown R.H."/>
            <person name="Butlin R.K."/>
            <person name="Caggese C."/>
            <person name="Calvi B.R."/>
            <person name="Bernardo de Carvalho A."/>
            <person name="Caspi A."/>
            <person name="Castrezana S."/>
            <person name="Celniker S.E."/>
            <person name="Chang J.L."/>
            <person name="Chapple C."/>
            <person name="Chatterji S."/>
            <person name="Chinwalla A."/>
            <person name="Civetta A."/>
            <person name="Clifton S.W."/>
            <person name="Comeron J.M."/>
            <person name="Costello J.C."/>
            <person name="Coyne J.A."/>
            <person name="Daub J."/>
            <person name="David R.G."/>
            <person name="Delcher A.L."/>
            <person name="Delehaunty K."/>
            <person name="Do C.B."/>
            <person name="Ebling H."/>
            <person name="Edwards K."/>
            <person name="Eickbush T."/>
            <person name="Evans J.D."/>
            <person name="Filipski A."/>
            <person name="Findeiss S."/>
            <person name="Freyhult E."/>
            <person name="Fulton L."/>
            <person name="Fulton R."/>
            <person name="Garcia A.C."/>
            <person name="Gardiner A."/>
            <person name="Garfield D.A."/>
            <person name="Garvin B.E."/>
            <person name="Gibson G."/>
            <person name="Gilbert D."/>
            <person name="Gnerre S."/>
            <person name="Godfrey J."/>
            <person name="Good R."/>
            <person name="Gotea V."/>
            <person name="Gravely B."/>
            <person name="Greenberg A.J."/>
            <person name="Griffiths-Jones S."/>
            <person name="Gross S."/>
            <person name="Guigo R."/>
            <person name="Gustafson E.A."/>
            <person name="Haerty W."/>
            <person name="Hahn M.W."/>
            <person name="Halligan D.L."/>
            <person name="Halpern A.L."/>
            <person name="Halter G.M."/>
            <person name="Han M.V."/>
            <person name="Heger A."/>
            <person name="Hillier L."/>
            <person name="Hinrichs A.S."/>
            <person name="Holmes I."/>
            <person name="Hoskins R.A."/>
            <person name="Hubisz M.J."/>
            <person name="Hultmark D."/>
            <person name="Huntley M.A."/>
            <person name="Jaffe D.B."/>
            <person name="Jagadeeshan S."/>
            <person name="Jeck W.R."/>
            <person name="Johnson J."/>
            <person name="Jones C.D."/>
            <person name="Jordan W.C."/>
            <person name="Karpen G.H."/>
            <person name="Kataoka E."/>
            <person name="Keightley P.D."/>
            <person name="Kheradpour P."/>
            <person name="Kirkness E.F."/>
            <person name="Koerich L.B."/>
            <person name="Kristiansen K."/>
            <person name="Kudrna D."/>
            <person name="Kulathinal R.J."/>
            <person name="Kumar S."/>
            <person name="Kwok R."/>
            <person name="Lander E."/>
            <person name="Langley C.H."/>
            <person name="Lapoint R."/>
            <person name="Lazzaro B.P."/>
            <person name="Lee S.J."/>
            <person name="Levesque L."/>
            <person name="Li R."/>
            <person name="Lin C.F."/>
            <person name="Lin M.F."/>
            <person name="Lindblad-Toh K."/>
            <person name="Llopart A."/>
            <person name="Long M."/>
            <person name="Low L."/>
            <person name="Lozovsky E."/>
            <person name="Lu J."/>
            <person name="Luo M."/>
            <person name="Machado C.A."/>
            <person name="Makalowski W."/>
            <person name="Marzo M."/>
            <person name="Matsuda M."/>
            <person name="Matzkin L."/>
            <person name="McAllister B."/>
            <person name="McBride C.S."/>
            <person name="McKernan B."/>
            <person name="McKernan K."/>
            <person name="Mendez-Lago M."/>
            <person name="Minx P."/>
            <person name="Mollenhauer M.U."/>
            <person name="Montooth K."/>
            <person name="Mount S.M."/>
            <person name="Mu X."/>
            <person name="Myers E."/>
            <person name="Negre B."/>
            <person name="Newfeld S."/>
            <person name="Nielsen R."/>
            <person name="Noor M.A."/>
            <person name="O'Grady P."/>
            <person name="Pachter L."/>
            <person name="Papaceit M."/>
            <person name="Parisi M.J."/>
            <person name="Parisi M."/>
            <person name="Parts L."/>
            <person name="Pedersen J.S."/>
            <person name="Pesole G."/>
            <person name="Phillippy A.M."/>
            <person name="Ponting C.P."/>
            <person name="Pop M."/>
            <person name="Porcelli D."/>
            <person name="Powell J.R."/>
            <person name="Prohaska S."/>
            <person name="Pruitt K."/>
            <person name="Puig M."/>
            <person name="Quesneville H."/>
            <person name="Ram K.R."/>
            <person name="Rand D."/>
            <person name="Rasmussen M.D."/>
            <person name="Reed L.K."/>
            <person name="Reenan R."/>
            <person name="Reily A."/>
            <person name="Remington K.A."/>
            <person name="Rieger T.T."/>
            <person name="Ritchie M.G."/>
            <person name="Robin C."/>
            <person name="Rogers Y.H."/>
            <person name="Rohde C."/>
            <person name="Rozas J."/>
            <person name="Rubenfield M.J."/>
            <person name="Ruiz A."/>
            <person name="Russo S."/>
            <person name="Salzberg S.L."/>
            <person name="Sanchez-Gracia A."/>
            <person name="Saranga D.J."/>
            <person name="Sato H."/>
            <person name="Schaeffer S.W."/>
            <person name="Schatz M.C."/>
            <person name="Schlenke T."/>
            <person name="Schwartz R."/>
            <person name="Segarra C."/>
            <person name="Singh R.S."/>
            <person name="Sirot L."/>
            <person name="Sirota M."/>
            <person name="Sisneros N.B."/>
            <person name="Smith C.D."/>
            <person name="Smith T.F."/>
            <person name="Spieth J."/>
            <person name="Stage D.E."/>
            <person name="Stark A."/>
            <person name="Stephan W."/>
            <person name="Strausberg R.L."/>
            <person name="Strempel S."/>
            <person name="Sturgill D."/>
            <person name="Sutton G."/>
            <person name="Sutton G.G."/>
            <person name="Tao W."/>
            <person name="Teichmann S."/>
            <person name="Tobari Y.N."/>
            <person name="Tomimura Y."/>
            <person name="Tsolas J.M."/>
            <person name="Valente V.L."/>
            <person name="Venter E."/>
            <person name="Venter J.C."/>
            <person name="Vicario S."/>
            <person name="Vieira F.G."/>
            <person name="Vilella A.J."/>
            <person name="Villasante A."/>
            <person name="Walenz B."/>
            <person name="Wang J."/>
            <person name="Wasserman M."/>
            <person name="Watts T."/>
            <person name="Wilson D."/>
            <person name="Wilson R.K."/>
            <person name="Wing R.A."/>
            <person name="Wolfner M.F."/>
            <person name="Wong A."/>
            <person name="Wong G.K."/>
            <person name="Wu C.I."/>
            <person name="Wu G."/>
            <person name="Yamamoto D."/>
            <person name="Yang H.P."/>
            <person name="Yang S.P."/>
            <person name="Yorke J.A."/>
            <person name="Yoshida K."/>
            <person name="Zdobnov E."/>
            <person name="Zhang P."/>
            <person name="Zhang Y."/>
            <person name="Zimin A.V."/>
            <person name="Baldwin J."/>
            <person name="Abdouelleil A."/>
            <person name="Abdulkadir J."/>
            <person name="Abebe A."/>
            <person name="Abera B."/>
            <person name="Abreu J."/>
            <person name="Acer S.C."/>
            <person name="Aftuck L."/>
            <person name="Alexander A."/>
            <person name="An P."/>
            <person name="Anderson E."/>
            <person name="Anderson S."/>
            <person name="Arachi H."/>
            <person name="Azer M."/>
            <person name="Bachantsang P."/>
            <person name="Barry A."/>
            <person name="Bayul T."/>
            <person name="Berlin A."/>
            <person name="Bessette D."/>
            <person name="Bloom T."/>
            <person name="Blye J."/>
            <person name="Boguslavskiy L."/>
            <person name="Bonnet C."/>
            <person name="Boukhgalter B."/>
            <person name="Bourzgui I."/>
            <person name="Brown A."/>
            <person name="Cahill P."/>
            <person name="Channer S."/>
            <person name="Cheshatsang Y."/>
            <person name="Chuda L."/>
            <person name="Citroen M."/>
            <person name="Collymore A."/>
            <person name="Cooke P."/>
            <person name="Costello M."/>
            <person name="D'Aco K."/>
            <person name="Daza R."/>
            <person name="De Haan G."/>
            <person name="DeGray S."/>
            <person name="DeMaso C."/>
            <person name="Dhargay N."/>
            <person name="Dooley K."/>
            <person name="Dooley E."/>
            <person name="Doricent M."/>
            <person name="Dorje P."/>
            <person name="Dorjee K."/>
            <person name="Dupes A."/>
            <person name="Elong R."/>
            <person name="Falk J."/>
            <person name="Farina A."/>
            <person name="Faro S."/>
            <person name="Ferguson D."/>
            <person name="Fisher S."/>
            <person name="Foley C.D."/>
            <person name="Franke A."/>
            <person name="Friedrich D."/>
            <person name="Gadbois L."/>
            <person name="Gearin G."/>
            <person name="Gearin C.R."/>
            <person name="Giannoukos G."/>
            <person name="Goode T."/>
            <person name="Graham J."/>
            <person name="Grandbois E."/>
            <person name="Grewal S."/>
            <person name="Gyaltsen K."/>
            <person name="Hafez N."/>
            <person name="Hagos B."/>
            <person name="Hall J."/>
            <person name="Henson C."/>
            <person name="Hollinger A."/>
            <person name="Honan T."/>
            <person name="Huard M.D."/>
            <person name="Hughes L."/>
            <person name="Hurhula B."/>
            <person name="Husby M.E."/>
            <person name="Kamat A."/>
            <person name="Kanga B."/>
            <person name="Kashin S."/>
            <person name="Khazanovich D."/>
            <person name="Kisner P."/>
            <person name="Lance K."/>
            <person name="Lara M."/>
            <person name="Lee W."/>
            <person name="Lennon N."/>
            <person name="Letendre F."/>
            <person name="LeVine R."/>
            <person name="Lipovsky A."/>
            <person name="Liu X."/>
            <person name="Liu J."/>
            <person name="Liu S."/>
            <person name="Lokyitsang T."/>
            <person name="Lokyitsang Y."/>
            <person name="Lubonja R."/>
            <person name="Lui A."/>
            <person name="MacDonald P."/>
            <person name="Magnisalis V."/>
            <person name="Maru K."/>
            <person name="Matthews C."/>
            <person name="McCusker W."/>
            <person name="McDonough S."/>
            <person name="Mehta T."/>
            <person name="Meldrim J."/>
            <person name="Meneus L."/>
            <person name="Mihai O."/>
            <person name="Mihalev A."/>
            <person name="Mihova T."/>
            <person name="Mittelman R."/>
            <person name="Mlenga V."/>
            <person name="Montmayeur A."/>
            <person name="Mulrain L."/>
            <person name="Navidi A."/>
            <person name="Naylor J."/>
            <person name="Negash T."/>
            <person name="Nguyen T."/>
            <person name="Nguyen N."/>
            <person name="Nicol R."/>
            <person name="Norbu C."/>
            <person name="Norbu N."/>
            <person name="Novod N."/>
            <person name="O'Neill B."/>
            <person name="Osman S."/>
            <person name="Markiewicz E."/>
            <person name="Oyono O.L."/>
            <person name="Patti C."/>
            <person name="Phunkhang P."/>
            <person name="Pierre F."/>
            <person name="Priest M."/>
            <person name="Raghuraman S."/>
            <person name="Rege F."/>
            <person name="Reyes R."/>
            <person name="Rise C."/>
            <person name="Rogov P."/>
            <person name="Ross K."/>
            <person name="Ryan E."/>
            <person name="Settipalli S."/>
            <person name="Shea T."/>
            <person name="Sherpa N."/>
            <person name="Shi L."/>
            <person name="Shih D."/>
            <person name="Sparrow T."/>
            <person name="Spaulding J."/>
            <person name="Stalker J."/>
            <person name="Stange-Thomann N."/>
            <person name="Stavropoulos S."/>
            <person name="Stone C."/>
            <person name="Strader C."/>
            <person name="Tesfaye S."/>
            <person name="Thomson T."/>
            <person name="Thoulutsang Y."/>
            <person name="Thoulutsang D."/>
            <person name="Topham K."/>
            <person name="Topping I."/>
            <person name="Tsamla T."/>
            <person name="Vassiliev H."/>
            <person name="Vo A."/>
            <person name="Wangchuk T."/>
            <person name="Wangdi T."/>
            <person name="Weiand M."/>
            <person name="Wilkinson J."/>
            <person name="Wilson A."/>
            <person name="Yadav S."/>
            <person name="Young G."/>
            <person name="Yu Q."/>
            <person name="Zembek L."/>
            <person name="Zhong D."/>
            <person name="Zimmer A."/>
            <person name="Zwirko Z."/>
            <person name="Jaffe D.B."/>
            <person name="Alvarez P."/>
            <person name="Brockman W."/>
            <person name="Butler J."/>
            <person name="Chin C."/>
            <person name="Gnerre S."/>
            <person name="Grabherr M."/>
            <person name="Kleber M."/>
            <person name="Mauceli E."/>
            <person name="MacCallum I."/>
        </authorList>
    </citation>
    <scope>NUCLEOTIDE SEQUENCE [LARGE SCALE GENOMIC DNA]</scope>
    <source>
        <strain evidence="3">Tucson 14024-0371.13</strain>
    </source>
</reference>
<dbReference type="Proteomes" id="UP000007801">
    <property type="component" value="Unassembled WGS sequence"/>
</dbReference>
<dbReference type="EMBL" id="CH902617">
    <property type="protein sequence ID" value="EDV42557.1"/>
    <property type="molecule type" value="Genomic_DNA"/>
</dbReference>
<dbReference type="OMA" id="VEQICYY"/>
<evidence type="ECO:0000313" key="2">
    <source>
        <dbReference type="EMBL" id="EDV42557.1"/>
    </source>
</evidence>
<organism evidence="2 3">
    <name type="scientific">Drosophila ananassae</name>
    <name type="common">Fruit fly</name>
    <dbReference type="NCBI Taxonomy" id="7217"/>
    <lineage>
        <taxon>Eukaryota</taxon>
        <taxon>Metazoa</taxon>
        <taxon>Ecdysozoa</taxon>
        <taxon>Arthropoda</taxon>
        <taxon>Hexapoda</taxon>
        <taxon>Insecta</taxon>
        <taxon>Pterygota</taxon>
        <taxon>Neoptera</taxon>
        <taxon>Endopterygota</taxon>
        <taxon>Diptera</taxon>
        <taxon>Brachycera</taxon>
        <taxon>Muscomorpha</taxon>
        <taxon>Ephydroidea</taxon>
        <taxon>Drosophilidae</taxon>
        <taxon>Drosophila</taxon>
        <taxon>Sophophora</taxon>
    </lineage>
</organism>
<feature type="compositionally biased region" description="Basic residues" evidence="1">
    <location>
        <begin position="212"/>
        <end position="224"/>
    </location>
</feature>
<dbReference type="InParanoid" id="B3LVI7"/>
<feature type="compositionally biased region" description="Acidic residues" evidence="1">
    <location>
        <begin position="237"/>
        <end position="248"/>
    </location>
</feature>
<gene>
    <name evidence="2" type="primary">Dana\GF16958</name>
    <name evidence="2" type="synonym">dana_GLEANR_18224</name>
    <name evidence="2" type="ORF">GF16958</name>
</gene>
<protein>
    <submittedName>
        <fullName evidence="2">Uncharacterized protein</fullName>
    </submittedName>
</protein>